<reference evidence="1 2" key="1">
    <citation type="submission" date="2016-11" db="EMBL/GenBank/DDBJ databases">
        <authorList>
            <person name="Jaros S."/>
            <person name="Januszkiewicz K."/>
            <person name="Wedrychowicz H."/>
        </authorList>
    </citation>
    <scope>NUCLEOTIDE SEQUENCE [LARGE SCALE GENOMIC DNA]</scope>
    <source>
        <strain evidence="1 2">DSM 16917</strain>
    </source>
</reference>
<name>A0A1M5NXR2_9GAMM</name>
<keyword evidence="2" id="KW-1185">Reference proteome</keyword>
<accession>A0A1M5NXR2</accession>
<evidence type="ECO:0000313" key="1">
    <source>
        <dbReference type="EMBL" id="SHG93773.1"/>
    </source>
</evidence>
<dbReference type="Proteomes" id="UP000184268">
    <property type="component" value="Unassembled WGS sequence"/>
</dbReference>
<sequence length="241" mass="26090">MALSGKWLKKVLEDGVLEEGLLGAMKPELKPMQPHLDDAKSALRQELAETGILPEDPTEALPLFLDQLVAALLQAPKSQARYLLSELANLVPELLSLHPRLGGLIGLARAMGVDLPSRGHQQRATAASLNTLLGGNAWSRAMANGGQALLSSQQARRLDQDNARSYESLTELQRQAVDLATLIKTQLASEQEAQAIRLACQQLSEVLAQPELAEGLLPQYQQALDQLVCQGVPVWPESSDQ</sequence>
<evidence type="ECO:0000313" key="2">
    <source>
        <dbReference type="Proteomes" id="UP000184268"/>
    </source>
</evidence>
<dbReference type="STRING" id="299255.SAMN02745129_1200"/>
<proteinExistence type="predicted"/>
<dbReference type="EMBL" id="FQXG01000001">
    <property type="protein sequence ID" value="SHG93773.1"/>
    <property type="molecule type" value="Genomic_DNA"/>
</dbReference>
<organism evidence="1 2">
    <name type="scientific">Ferrimonas marina</name>
    <dbReference type="NCBI Taxonomy" id="299255"/>
    <lineage>
        <taxon>Bacteria</taxon>
        <taxon>Pseudomonadati</taxon>
        <taxon>Pseudomonadota</taxon>
        <taxon>Gammaproteobacteria</taxon>
        <taxon>Alteromonadales</taxon>
        <taxon>Ferrimonadaceae</taxon>
        <taxon>Ferrimonas</taxon>
    </lineage>
</organism>
<protein>
    <submittedName>
        <fullName evidence="1">Uncharacterized protein</fullName>
    </submittedName>
</protein>
<gene>
    <name evidence="1" type="ORF">SAMN02745129_1200</name>
</gene>
<dbReference type="AlphaFoldDB" id="A0A1M5NXR2"/>